<reference evidence="2" key="2">
    <citation type="submission" date="2009-05" db="EMBL/GenBank/DDBJ databases">
        <authorList>
            <person name="Goltsman D.S.A."/>
            <person name="Denef V.J."/>
            <person name="Singer S.W."/>
            <person name="Verberkmoes N.C."/>
            <person name="Lefsrud M."/>
            <person name="Mueller R."/>
            <person name="Dick G.J."/>
            <person name="Sun C."/>
            <person name="Wheeler K."/>
            <person name="Zemla A."/>
            <person name="Baker B.J."/>
            <person name="Hauser L."/>
            <person name="Land M."/>
            <person name="Shah M.B."/>
            <person name="Thelen M.P."/>
            <person name="Hettich R.L."/>
            <person name="Banfield J.F."/>
        </authorList>
    </citation>
    <scope>NUCLEOTIDE SEQUENCE</scope>
</reference>
<dbReference type="EMBL" id="GG693872">
    <property type="protein sequence ID" value="EES52879.1"/>
    <property type="molecule type" value="Genomic_DNA"/>
</dbReference>
<dbReference type="AlphaFoldDB" id="C6HWZ4"/>
<evidence type="ECO:0000313" key="2">
    <source>
        <dbReference type="EMBL" id="EES52879.1"/>
    </source>
</evidence>
<keyword evidence="1" id="KW-0812">Transmembrane</keyword>
<evidence type="ECO:0000313" key="3">
    <source>
        <dbReference type="Proteomes" id="UP000009374"/>
    </source>
</evidence>
<gene>
    <name evidence="2" type="ORF">UBAL3_90980012</name>
</gene>
<evidence type="ECO:0000256" key="1">
    <source>
        <dbReference type="SAM" id="Phobius"/>
    </source>
</evidence>
<dbReference type="Proteomes" id="UP000009374">
    <property type="component" value="Unassembled WGS sequence"/>
</dbReference>
<keyword evidence="1" id="KW-0472">Membrane</keyword>
<protein>
    <submittedName>
        <fullName evidence="2">Uncharacterized protein</fullName>
    </submittedName>
</protein>
<name>C6HWZ4_9BACT</name>
<keyword evidence="3" id="KW-1185">Reference proteome</keyword>
<feature type="transmembrane region" description="Helical" evidence="1">
    <location>
        <begin position="26"/>
        <end position="47"/>
    </location>
</feature>
<reference evidence="2" key="1">
    <citation type="journal article" date="2009" name="Appl. Environ. Microbiol.">
        <title>Community genomic and proteomic analyses of chemoautotrophic iron-oxidizing "Leptospirillum rubarum" (Group II) and "Leptospirillum ferrodiazotrophum" (Group III) bacteria in acid mine drainage biofilms.</title>
        <authorList>
            <person name="Goltsman D.S."/>
            <person name="Denef V.J."/>
            <person name="Singer S.W."/>
            <person name="VerBerkmoes N.C."/>
            <person name="Lefsrud M."/>
            <person name="Mueller R.S."/>
            <person name="Dick G.J."/>
            <person name="Sun C.L."/>
            <person name="Wheeler K.E."/>
            <person name="Zemla A."/>
            <person name="Baker B.J."/>
            <person name="Hauser L."/>
            <person name="Land M."/>
            <person name="Shah M.B."/>
            <person name="Thelen M.P."/>
            <person name="Hettich R.L."/>
            <person name="Banfield J.F."/>
        </authorList>
    </citation>
    <scope>NUCLEOTIDE SEQUENCE [LARGE SCALE GENOMIC DNA]</scope>
</reference>
<organism evidence="2 3">
    <name type="scientific">Leptospirillum ferrodiazotrophum</name>
    <dbReference type="NCBI Taxonomy" id="412449"/>
    <lineage>
        <taxon>Bacteria</taxon>
        <taxon>Pseudomonadati</taxon>
        <taxon>Nitrospirota</taxon>
        <taxon>Nitrospiria</taxon>
        <taxon>Nitrospirales</taxon>
        <taxon>Nitrospiraceae</taxon>
        <taxon>Leptospirillum</taxon>
    </lineage>
</organism>
<sequence>MTQGSLGEGEKTFSARRLSLRMIKGIRPFLFGGAGMLLVGMLILLGGCEDVKPLTPEQQSFVSAWKIGKKLGKAFSTESPEAVEALLGPPLSLDPKTHAGLMGIFAVLDKIDLRIVMDSGTVDETGHAIVFHAHWTMSAISKDPKKAGARYFQTGESRMVVGLAKPPGKARLLSLTGDTFLRTSIAAKPPG</sequence>
<keyword evidence="1" id="KW-1133">Transmembrane helix</keyword>
<accession>C6HWZ4</accession>
<proteinExistence type="predicted"/>